<evidence type="ECO:0000313" key="10">
    <source>
        <dbReference type="Proteomes" id="UP000268093"/>
    </source>
</evidence>
<feature type="region of interest" description="Disordered" evidence="5">
    <location>
        <begin position="299"/>
        <end position="353"/>
    </location>
</feature>
<dbReference type="SUPFAM" id="SSF52799">
    <property type="entry name" value="(Phosphotyrosine protein) phosphatases II"/>
    <property type="match status" value="1"/>
</dbReference>
<dbReference type="Gene3D" id="3.90.190.10">
    <property type="entry name" value="Protein tyrosine phosphatase superfamily"/>
    <property type="match status" value="1"/>
</dbReference>
<keyword evidence="4" id="KW-0904">Protein phosphatase</keyword>
<protein>
    <recommendedName>
        <fullName evidence="2">protein-tyrosine-phosphatase</fullName>
        <ecNumber evidence="2">3.1.3.48</ecNumber>
    </recommendedName>
</protein>
<gene>
    <name evidence="9" type="ORF">BC936DRAFT_145699</name>
</gene>
<dbReference type="GO" id="GO:0043409">
    <property type="term" value="P:negative regulation of MAPK cascade"/>
    <property type="evidence" value="ECO:0007669"/>
    <property type="project" value="TreeGrafter"/>
</dbReference>
<feature type="region of interest" description="Disordered" evidence="5">
    <location>
        <begin position="1250"/>
        <end position="1291"/>
    </location>
</feature>
<feature type="region of interest" description="Disordered" evidence="5">
    <location>
        <begin position="430"/>
        <end position="475"/>
    </location>
</feature>
<evidence type="ECO:0000256" key="2">
    <source>
        <dbReference type="ARBA" id="ARBA00013064"/>
    </source>
</evidence>
<dbReference type="PROSITE" id="PS50056">
    <property type="entry name" value="TYR_PHOSPHATASE_2"/>
    <property type="match status" value="1"/>
</dbReference>
<dbReference type="Proteomes" id="UP000268093">
    <property type="component" value="Unassembled WGS sequence"/>
</dbReference>
<dbReference type="OrthoDB" id="273181at2759"/>
<feature type="region of interest" description="Disordered" evidence="5">
    <location>
        <begin position="606"/>
        <end position="634"/>
    </location>
</feature>
<dbReference type="PANTHER" id="PTHR10159:SF530">
    <property type="entry name" value="DUAL SPECIFICITY PROTEIN PHOSPHATASE DDB_G0271350-RELATED"/>
    <property type="match status" value="1"/>
</dbReference>
<name>A0A433D9C3_9FUNG</name>
<dbReference type="Pfam" id="PF00782">
    <property type="entry name" value="DSPc"/>
    <property type="match status" value="1"/>
</dbReference>
<dbReference type="SMART" id="SM00450">
    <property type="entry name" value="RHOD"/>
    <property type="match status" value="1"/>
</dbReference>
<feature type="compositionally biased region" description="Polar residues" evidence="5">
    <location>
        <begin position="964"/>
        <end position="974"/>
    </location>
</feature>
<dbReference type="GO" id="GO:0005737">
    <property type="term" value="C:cytoplasm"/>
    <property type="evidence" value="ECO:0007669"/>
    <property type="project" value="TreeGrafter"/>
</dbReference>
<accession>A0A433D9C3</accession>
<feature type="domain" description="Rhodanese" evidence="8">
    <location>
        <begin position="684"/>
        <end position="716"/>
    </location>
</feature>
<evidence type="ECO:0000259" key="7">
    <source>
        <dbReference type="PROSITE" id="PS50056"/>
    </source>
</evidence>
<feature type="compositionally biased region" description="Low complexity" evidence="5">
    <location>
        <begin position="543"/>
        <end position="561"/>
    </location>
</feature>
<feature type="compositionally biased region" description="Low complexity" evidence="5">
    <location>
        <begin position="448"/>
        <end position="462"/>
    </location>
</feature>
<dbReference type="InterPro" id="IPR001763">
    <property type="entry name" value="Rhodanese-like_dom"/>
</dbReference>
<feature type="region of interest" description="Disordered" evidence="5">
    <location>
        <begin position="230"/>
        <end position="278"/>
    </location>
</feature>
<dbReference type="SMART" id="SM00195">
    <property type="entry name" value="DSPc"/>
    <property type="match status" value="1"/>
</dbReference>
<dbReference type="PROSITE" id="PS50206">
    <property type="entry name" value="RHODANESE_3"/>
    <property type="match status" value="1"/>
</dbReference>
<keyword evidence="10" id="KW-1185">Reference proteome</keyword>
<feature type="compositionally biased region" description="Polar residues" evidence="5">
    <location>
        <begin position="260"/>
        <end position="277"/>
    </location>
</feature>
<reference evidence="9 10" key="1">
    <citation type="journal article" date="2018" name="New Phytol.">
        <title>Phylogenomics of Endogonaceae and evolution of mycorrhizas within Mucoromycota.</title>
        <authorList>
            <person name="Chang Y."/>
            <person name="Desiro A."/>
            <person name="Na H."/>
            <person name="Sandor L."/>
            <person name="Lipzen A."/>
            <person name="Clum A."/>
            <person name="Barry K."/>
            <person name="Grigoriev I.V."/>
            <person name="Martin F.M."/>
            <person name="Stajich J.E."/>
            <person name="Smith M.E."/>
            <person name="Bonito G."/>
            <person name="Spatafora J.W."/>
        </authorList>
    </citation>
    <scope>NUCLEOTIDE SEQUENCE [LARGE SCALE GENOMIC DNA]</scope>
    <source>
        <strain evidence="9 10">GMNB39</strain>
    </source>
</reference>
<feature type="domain" description="Tyrosine specific protein phosphatases" evidence="7">
    <location>
        <begin position="1145"/>
        <end position="1202"/>
    </location>
</feature>
<evidence type="ECO:0000259" key="8">
    <source>
        <dbReference type="PROSITE" id="PS50206"/>
    </source>
</evidence>
<evidence type="ECO:0000256" key="5">
    <source>
        <dbReference type="SAM" id="MobiDB-lite"/>
    </source>
</evidence>
<feature type="compositionally biased region" description="Low complexity" evidence="5">
    <location>
        <begin position="330"/>
        <end position="344"/>
    </location>
</feature>
<dbReference type="EC" id="3.1.3.48" evidence="2"/>
<feature type="compositionally biased region" description="Basic and acidic residues" evidence="5">
    <location>
        <begin position="1250"/>
        <end position="1276"/>
    </location>
</feature>
<feature type="compositionally biased region" description="Polar residues" evidence="5">
    <location>
        <begin position="982"/>
        <end position="997"/>
    </location>
</feature>
<dbReference type="InterPro" id="IPR000387">
    <property type="entry name" value="Tyr_Pase_dom"/>
</dbReference>
<feature type="compositionally biased region" description="Low complexity" evidence="5">
    <location>
        <begin position="998"/>
        <end position="1023"/>
    </location>
</feature>
<evidence type="ECO:0000313" key="9">
    <source>
        <dbReference type="EMBL" id="RUP47470.1"/>
    </source>
</evidence>
<dbReference type="EMBL" id="RBNI01004480">
    <property type="protein sequence ID" value="RUP47470.1"/>
    <property type="molecule type" value="Genomic_DNA"/>
</dbReference>
<dbReference type="PANTHER" id="PTHR10159">
    <property type="entry name" value="DUAL SPECIFICITY PROTEIN PHOSPHATASE"/>
    <property type="match status" value="1"/>
</dbReference>
<feature type="region of interest" description="Disordered" evidence="5">
    <location>
        <begin position="908"/>
        <end position="1067"/>
    </location>
</feature>
<feature type="region of interest" description="Disordered" evidence="5">
    <location>
        <begin position="390"/>
        <end position="412"/>
    </location>
</feature>
<sequence length="1291" mass="138033">PGFSLAIPLLLFPSIINNGRAPLLQKTLHDPRLMTTPHIDQPPPSRKRAMPIVVPTLNIDLIYKHHNKPYSYSNHYQHYLGVHDDIRVAANTSAEMFFKRHHKDKDHQQHSSAAAASSSSSSSSSSSAFPSSSSANNTNATGSNSNSNNNLNPAATSNSASNSSSSTGRHLFSTPSFFKRNVSSESMNNSIASKAGTSHNDLTATLVHTNHAPAESVSNLLTIPLPENYHGSSRSAPAPSKFAPISFNATTTTTAPPQLPSLSDDNQLRIPTTNPTFDQEELGQLFSNIGRDVSLDNVTSIPQRRSPSPPSPSSTTPHRRTPSPRPQLPPIITTPKPHSSTSSPAYFPQSRGTTSVLPSVRKLAAVNASTASLSSISSFSSSSTSNSIIVPIPTHPSTGGELSDILSPPPNTLRQQHLINALSAAFDKISDEPVARSPRSPVPRTPRTPRTPSSPHSPSSPRFLHRRSTSATGLSSQFAAADRMYAKRNSSGINLASVISAVEQQQQRATAASAIPAAVASFVTPHTNHPYPRHRRYNLPNGSSSSLSSSTSSSTAPASPTNRTPTVAVDIATNQVRHGSIFNIPEDDHLETTPTAAAAATTAAAQFDNGSPSSPSFGPRPFGSSTSSSSHSAGKIVKRPALKFSVHAPLHANPVSLAIKKATPVTPAEMAAMLGREGKRSSSRRKDPLLIDVRNLAEFQQHHVHGSFNVNLPTLLIKRYRRGSISNFSLESFITTPEGREAYLERLRGGGKGADEEGVKMDEANDGDDGDDDDNEEESIVVYDETMDESDKGSPAWTLIGVLERAVSGNLGATTEADSNAMTPHTATRVYWLKGGFDGFMGWDRASEFLGGDGKAPAVGAFEQPRAGGFEQLQLQLHPATPGQPTVPVPAAANANANGNIVRRTSLFSLDTTSTRPKRDSAQLSKQASLRAANRGQPGRPPVPVPVRQSDEPVQNLVPATNVVGASSTNSNGNPVPADRAASNTPTSALSPQTNPWGSDSSATTLSRSSTVSRSSAAGTVSTNTPVSPVPNANAPHFKSTAAGAASPVPEEQPLTTPTSCDSPRLSAGEESFSISEIIPGFIFVGPELTTKEHVQGLEERGIRRVLNMAEECMDDVPGLQQEFVYKKIAARDTVEMRNVERCLREAVEFIDEAKRNHDPIYVHCKAGKSRSVTAVLAYLISVERWTLKRAYRHVTKMRPGICPNIGFVAELMRIEDGVHGVVSSFVGPEWGGEGSMPSPELTREIERLEREWERDSSESEGEEEKKKAAKEKEGEGYLTKGAEGKVESKF</sequence>
<dbReference type="PROSITE" id="PS50054">
    <property type="entry name" value="TYR_PHOSPHATASE_DUAL"/>
    <property type="match status" value="1"/>
</dbReference>
<feature type="region of interest" description="Disordered" evidence="5">
    <location>
        <begin position="101"/>
        <end position="170"/>
    </location>
</feature>
<feature type="region of interest" description="Disordered" evidence="5">
    <location>
        <begin position="749"/>
        <end position="775"/>
    </location>
</feature>
<keyword evidence="3" id="KW-0378">Hydrolase</keyword>
<evidence type="ECO:0000256" key="1">
    <source>
        <dbReference type="ARBA" id="ARBA00008601"/>
    </source>
</evidence>
<dbReference type="InterPro" id="IPR020422">
    <property type="entry name" value="TYR_PHOSPHATASE_DUAL_dom"/>
</dbReference>
<feature type="compositionally biased region" description="Basic and acidic residues" evidence="5">
    <location>
        <begin position="749"/>
        <end position="763"/>
    </location>
</feature>
<dbReference type="GO" id="GO:0004725">
    <property type="term" value="F:protein tyrosine phosphatase activity"/>
    <property type="evidence" value="ECO:0007669"/>
    <property type="project" value="UniProtKB-EC"/>
</dbReference>
<comment type="similarity">
    <text evidence="1">Belongs to the protein-tyrosine phosphatase family. Non-receptor class dual specificity subfamily.</text>
</comment>
<feature type="non-terminal residue" evidence="9">
    <location>
        <position position="1"/>
    </location>
</feature>
<proteinExistence type="inferred from homology"/>
<evidence type="ECO:0000256" key="3">
    <source>
        <dbReference type="ARBA" id="ARBA00022801"/>
    </source>
</evidence>
<evidence type="ECO:0000259" key="6">
    <source>
        <dbReference type="PROSITE" id="PS50054"/>
    </source>
</evidence>
<feature type="domain" description="Tyrosine-protein phosphatase" evidence="6">
    <location>
        <begin position="1074"/>
        <end position="1221"/>
    </location>
</feature>
<evidence type="ECO:0000256" key="4">
    <source>
        <dbReference type="ARBA" id="ARBA00022912"/>
    </source>
</evidence>
<feature type="compositionally biased region" description="Low complexity" evidence="5">
    <location>
        <begin position="110"/>
        <end position="167"/>
    </location>
</feature>
<dbReference type="InterPro" id="IPR036873">
    <property type="entry name" value="Rhodanese-like_dom_sf"/>
</dbReference>
<dbReference type="InterPro" id="IPR029021">
    <property type="entry name" value="Prot-tyrosine_phosphatase-like"/>
</dbReference>
<dbReference type="Gene3D" id="3.40.250.10">
    <property type="entry name" value="Rhodanese-like domain"/>
    <property type="match status" value="1"/>
</dbReference>
<feature type="compositionally biased region" description="Acidic residues" evidence="5">
    <location>
        <begin position="764"/>
        <end position="775"/>
    </location>
</feature>
<organism evidence="9 10">
    <name type="scientific">Jimgerdemannia flammicorona</name>
    <dbReference type="NCBI Taxonomy" id="994334"/>
    <lineage>
        <taxon>Eukaryota</taxon>
        <taxon>Fungi</taxon>
        <taxon>Fungi incertae sedis</taxon>
        <taxon>Mucoromycota</taxon>
        <taxon>Mucoromycotina</taxon>
        <taxon>Endogonomycetes</taxon>
        <taxon>Endogonales</taxon>
        <taxon>Endogonaceae</taxon>
        <taxon>Jimgerdemannia</taxon>
    </lineage>
</organism>
<dbReference type="InterPro" id="IPR000340">
    <property type="entry name" value="Dual-sp_phosphatase_cat-dom"/>
</dbReference>
<feature type="region of interest" description="Disordered" evidence="5">
    <location>
        <begin position="526"/>
        <end position="567"/>
    </location>
</feature>
<comment type="caution">
    <text evidence="9">The sequence shown here is derived from an EMBL/GenBank/DDBJ whole genome shotgun (WGS) entry which is preliminary data.</text>
</comment>
<dbReference type="CDD" id="cd14498">
    <property type="entry name" value="DSP"/>
    <property type="match status" value="1"/>
</dbReference>
<dbReference type="SUPFAM" id="SSF52821">
    <property type="entry name" value="Rhodanese/Cell cycle control phosphatase"/>
    <property type="match status" value="1"/>
</dbReference>